<evidence type="ECO:0000256" key="2">
    <source>
        <dbReference type="ARBA" id="ARBA00009295"/>
    </source>
</evidence>
<dbReference type="Pfam" id="PF00487">
    <property type="entry name" value="FA_desaturase"/>
    <property type="match status" value="1"/>
</dbReference>
<dbReference type="EMBL" id="MBFS01003468">
    <property type="protein sequence ID" value="PVU86526.1"/>
    <property type="molecule type" value="Genomic_DNA"/>
</dbReference>
<dbReference type="PIRSF" id="PIRSF000345">
    <property type="entry name" value="OLE1"/>
    <property type="match status" value="1"/>
</dbReference>
<dbReference type="PRINTS" id="PR00363">
    <property type="entry name" value="CYTOCHROMEB5"/>
</dbReference>
<comment type="caution">
    <text evidence="17">The sequence shown here is derived from an EMBL/GenBank/DDBJ whole genome shotgun (WGS) entry which is preliminary data.</text>
</comment>
<evidence type="ECO:0000256" key="4">
    <source>
        <dbReference type="ARBA" id="ARBA00022617"/>
    </source>
</evidence>
<evidence type="ECO:0000256" key="7">
    <source>
        <dbReference type="ARBA" id="ARBA00022832"/>
    </source>
</evidence>
<dbReference type="Gene3D" id="3.10.120.10">
    <property type="entry name" value="Cytochrome b5-like heme/steroid binding domain"/>
    <property type="match status" value="1"/>
</dbReference>
<protein>
    <recommendedName>
        <fullName evidence="14">Acyl-CoA desaturase</fullName>
        <ecNumber evidence="14">1.14.19.1</ecNumber>
    </recommendedName>
</protein>
<keyword evidence="8 15" id="KW-1133">Transmembrane helix</keyword>
<keyword evidence="14" id="KW-0813">Transport</keyword>
<dbReference type="EC" id="1.14.19.1" evidence="14"/>
<evidence type="ECO:0000256" key="3">
    <source>
        <dbReference type="ARBA" id="ARBA00022516"/>
    </source>
</evidence>
<evidence type="ECO:0000256" key="8">
    <source>
        <dbReference type="ARBA" id="ARBA00022989"/>
    </source>
</evidence>
<keyword evidence="14" id="KW-0249">Electron transport</keyword>
<feature type="domain" description="Cytochrome b5 heme-binding" evidence="16">
    <location>
        <begin position="322"/>
        <end position="401"/>
    </location>
</feature>
<dbReference type="Proteomes" id="UP000245609">
    <property type="component" value="Unassembled WGS sequence"/>
</dbReference>
<keyword evidence="5 15" id="KW-0812">Transmembrane</keyword>
<dbReference type="InterPro" id="IPR001522">
    <property type="entry name" value="FADS-1_CS"/>
</dbReference>
<feature type="transmembrane region" description="Helical" evidence="15">
    <location>
        <begin position="196"/>
        <end position="218"/>
    </location>
</feature>
<evidence type="ECO:0000256" key="14">
    <source>
        <dbReference type="PIRNR" id="PIRNR000345"/>
    </source>
</evidence>
<dbReference type="SMART" id="SM01117">
    <property type="entry name" value="Cyt-b5"/>
    <property type="match status" value="1"/>
</dbReference>
<dbReference type="Pfam" id="PF00173">
    <property type="entry name" value="Cyt-b5"/>
    <property type="match status" value="1"/>
</dbReference>
<dbReference type="InterPro" id="IPR005804">
    <property type="entry name" value="FA_desaturase_dom"/>
</dbReference>
<dbReference type="InterPro" id="IPR001199">
    <property type="entry name" value="Cyt_B5-like_heme/steroid-bd"/>
</dbReference>
<feature type="transmembrane region" description="Helical" evidence="15">
    <location>
        <begin position="168"/>
        <end position="190"/>
    </location>
</feature>
<dbReference type="GO" id="GO:0020037">
    <property type="term" value="F:heme binding"/>
    <property type="evidence" value="ECO:0007669"/>
    <property type="project" value="InterPro"/>
</dbReference>
<dbReference type="PANTHER" id="PTHR11351:SF31">
    <property type="entry name" value="DESATURASE 1, ISOFORM A-RELATED"/>
    <property type="match status" value="1"/>
</dbReference>
<dbReference type="GO" id="GO:0004768">
    <property type="term" value="F:stearoyl-CoA 9-desaturase activity"/>
    <property type="evidence" value="ECO:0007669"/>
    <property type="project" value="UniProtKB-UniRule"/>
</dbReference>
<dbReference type="InterPro" id="IPR036400">
    <property type="entry name" value="Cyt_B5-like_heme/steroid_sf"/>
</dbReference>
<evidence type="ECO:0000256" key="11">
    <source>
        <dbReference type="ARBA" id="ARBA00023098"/>
    </source>
</evidence>
<comment type="cofactor">
    <cofactor evidence="14">
        <name>Fe(2+)</name>
        <dbReference type="ChEBI" id="CHEBI:29033"/>
    </cofactor>
    <text evidence="14">Expected to bind 2 Fe(2+) ions per subunit.</text>
</comment>
<dbReference type="InterPro" id="IPR015876">
    <property type="entry name" value="Acyl-CoA_DS"/>
</dbReference>
<accession>A0A2T9Y2F3</accession>
<evidence type="ECO:0000256" key="1">
    <source>
        <dbReference type="ARBA" id="ARBA00004141"/>
    </source>
</evidence>
<keyword evidence="3 14" id="KW-0444">Lipid biosynthesis</keyword>
<dbReference type="STRING" id="133381.A0A2T9Y2F3"/>
<dbReference type="AlphaFoldDB" id="A0A2T9Y2F3"/>
<sequence>MSGIIEKPMYKPFAFPKDGRPFIKKIHWVHVIFLFSMPLIGIFGIFTTPLQKNTLYFSLLFYLFSSLGITAGYHRLWTHGTFKVTRPLEIFFVVAGSSAAQQSILHWVRDHRAHHRYTDTPFDPHSIREGFFHTYMGWLLINRDKSQLAYVDMSDLKASWLVRFQHKYYYPMAFICGFLLPTAICGLGWGDWVGGFFYAAVCRYLVVSQLTFLGNAFVHLVGSSAYGDTQTSKDSLLVSLLTIGEGYHNFHHEFPNDYRTTAHFYQYDVSKWFIWFMAFLGLAYDLKVTPKEEVEKCYIQTRINELNRRRAKFDFGPAPEKLPQYTPQEFIAQVNEYKKQWMVIDGAIYDVSSFIDEHPGGKSFITSGIGKDMTNAFNGGVYQHHSVARNRLCQLRVGTIID</sequence>
<gene>
    <name evidence="17" type="ORF">BB560_006686</name>
</gene>
<dbReference type="GO" id="GO:0006636">
    <property type="term" value="P:unsaturated fatty acid biosynthetic process"/>
    <property type="evidence" value="ECO:0007669"/>
    <property type="project" value="UniProtKB-UniRule"/>
</dbReference>
<dbReference type="GO" id="GO:0005789">
    <property type="term" value="C:endoplasmic reticulum membrane"/>
    <property type="evidence" value="ECO:0007669"/>
    <property type="project" value="TreeGrafter"/>
</dbReference>
<feature type="transmembrane region" description="Helical" evidence="15">
    <location>
        <begin position="54"/>
        <end position="73"/>
    </location>
</feature>
<keyword evidence="9 14" id="KW-0560">Oxidoreductase</keyword>
<keyword evidence="18" id="KW-1185">Reference proteome</keyword>
<organism evidence="17 18">
    <name type="scientific">Smittium megazygosporum</name>
    <dbReference type="NCBI Taxonomy" id="133381"/>
    <lineage>
        <taxon>Eukaryota</taxon>
        <taxon>Fungi</taxon>
        <taxon>Fungi incertae sedis</taxon>
        <taxon>Zoopagomycota</taxon>
        <taxon>Kickxellomycotina</taxon>
        <taxon>Harpellomycetes</taxon>
        <taxon>Harpellales</taxon>
        <taxon>Legeriomycetaceae</taxon>
        <taxon>Smittium</taxon>
    </lineage>
</organism>
<dbReference type="GO" id="GO:0005506">
    <property type="term" value="F:iron ion binding"/>
    <property type="evidence" value="ECO:0007669"/>
    <property type="project" value="TreeGrafter"/>
</dbReference>
<evidence type="ECO:0000256" key="13">
    <source>
        <dbReference type="ARBA" id="ARBA00023160"/>
    </source>
</evidence>
<keyword evidence="7 14" id="KW-0276">Fatty acid metabolism</keyword>
<dbReference type="CDD" id="cd03505">
    <property type="entry name" value="Delta9-FADS-like"/>
    <property type="match status" value="1"/>
</dbReference>
<keyword evidence="4 14" id="KW-0349">Heme</keyword>
<keyword evidence="6 14" id="KW-0479">Metal-binding</keyword>
<dbReference type="PANTHER" id="PTHR11351">
    <property type="entry name" value="ACYL-COA DESATURASE"/>
    <property type="match status" value="1"/>
</dbReference>
<dbReference type="PRINTS" id="PR00075">
    <property type="entry name" value="FACDDSATRASE"/>
</dbReference>
<dbReference type="PROSITE" id="PS00191">
    <property type="entry name" value="CYTOCHROME_B5_1"/>
    <property type="match status" value="1"/>
</dbReference>
<reference evidence="17 18" key="1">
    <citation type="journal article" date="2018" name="MBio">
        <title>Comparative Genomics Reveals the Core Gene Toolbox for the Fungus-Insect Symbiosis.</title>
        <authorList>
            <person name="Wang Y."/>
            <person name="Stata M."/>
            <person name="Wang W."/>
            <person name="Stajich J.E."/>
            <person name="White M.M."/>
            <person name="Moncalvo J.M."/>
        </authorList>
    </citation>
    <scope>NUCLEOTIDE SEQUENCE [LARGE SCALE GENOMIC DNA]</scope>
    <source>
        <strain evidence="17 18">SC-DP-2</strain>
    </source>
</reference>
<keyword evidence="13 14" id="KW-0275">Fatty acid biosynthesis</keyword>
<evidence type="ECO:0000313" key="18">
    <source>
        <dbReference type="Proteomes" id="UP000245609"/>
    </source>
</evidence>
<dbReference type="PROSITE" id="PS00476">
    <property type="entry name" value="FATTY_ACID_DESATUR_1"/>
    <property type="match status" value="1"/>
</dbReference>
<proteinExistence type="inferred from homology"/>
<evidence type="ECO:0000313" key="17">
    <source>
        <dbReference type="EMBL" id="PVU86526.1"/>
    </source>
</evidence>
<evidence type="ECO:0000256" key="10">
    <source>
        <dbReference type="ARBA" id="ARBA00023004"/>
    </source>
</evidence>
<comment type="subcellular location">
    <subcellularLocation>
        <location evidence="1">Membrane</location>
        <topology evidence="1">Multi-pass membrane protein</topology>
    </subcellularLocation>
</comment>
<dbReference type="PROSITE" id="PS50255">
    <property type="entry name" value="CYTOCHROME_B5_2"/>
    <property type="match status" value="1"/>
</dbReference>
<keyword evidence="10 14" id="KW-0408">Iron</keyword>
<evidence type="ECO:0000259" key="16">
    <source>
        <dbReference type="PROSITE" id="PS50255"/>
    </source>
</evidence>
<dbReference type="SUPFAM" id="SSF55856">
    <property type="entry name" value="Cytochrome b5-like heme/steroid binding domain"/>
    <property type="match status" value="1"/>
</dbReference>
<keyword evidence="11 14" id="KW-0443">Lipid metabolism</keyword>
<evidence type="ECO:0000256" key="6">
    <source>
        <dbReference type="ARBA" id="ARBA00022723"/>
    </source>
</evidence>
<evidence type="ECO:0000256" key="15">
    <source>
        <dbReference type="SAM" id="Phobius"/>
    </source>
</evidence>
<dbReference type="InterPro" id="IPR009160">
    <property type="entry name" value="Acyl-CoA_deSatase_haem/ster-bd"/>
</dbReference>
<keyword evidence="12 15" id="KW-0472">Membrane</keyword>
<dbReference type="InterPro" id="IPR018506">
    <property type="entry name" value="Cyt_B5_heme-BS"/>
</dbReference>
<evidence type="ECO:0000256" key="9">
    <source>
        <dbReference type="ARBA" id="ARBA00023002"/>
    </source>
</evidence>
<comment type="function">
    <text evidence="14">Stearoyl-CoA desaturase that utilizes O(2) and electrons from reduced cytochrome b5 to introduce the first double bond into saturated fatty acyl-CoA substrates.</text>
</comment>
<dbReference type="OrthoDB" id="10260134at2759"/>
<evidence type="ECO:0000256" key="12">
    <source>
        <dbReference type="ARBA" id="ARBA00023136"/>
    </source>
</evidence>
<comment type="similarity">
    <text evidence="2 14">Belongs to the fatty acid desaturase type 1 family.</text>
</comment>
<evidence type="ECO:0000256" key="5">
    <source>
        <dbReference type="ARBA" id="ARBA00022692"/>
    </source>
</evidence>
<comment type="catalytic activity">
    <reaction evidence="14">
        <text>octadecanoyl-CoA + 2 Fe(II)-[cytochrome b5] + O2 + 2 H(+) = (9Z)-octadecenoyl-CoA + 2 Fe(III)-[cytochrome b5] + 2 H2O</text>
        <dbReference type="Rhea" id="RHEA:19721"/>
        <dbReference type="Rhea" id="RHEA-COMP:10438"/>
        <dbReference type="Rhea" id="RHEA-COMP:10439"/>
        <dbReference type="ChEBI" id="CHEBI:15377"/>
        <dbReference type="ChEBI" id="CHEBI:15378"/>
        <dbReference type="ChEBI" id="CHEBI:15379"/>
        <dbReference type="ChEBI" id="CHEBI:29033"/>
        <dbReference type="ChEBI" id="CHEBI:29034"/>
        <dbReference type="ChEBI" id="CHEBI:57387"/>
        <dbReference type="ChEBI" id="CHEBI:57394"/>
        <dbReference type="EC" id="1.14.19.1"/>
    </reaction>
</comment>
<name>A0A2T9Y2F3_9FUNG</name>
<feature type="transmembrane region" description="Helical" evidence="15">
    <location>
        <begin position="26"/>
        <end position="48"/>
    </location>
</feature>